<keyword evidence="1" id="KW-0732">Signal</keyword>
<feature type="signal peptide" evidence="1">
    <location>
        <begin position="1"/>
        <end position="23"/>
    </location>
</feature>
<dbReference type="RefSeq" id="WP_274689186.1">
    <property type="nucleotide sequence ID" value="NZ_JAPMOU010000014.1"/>
</dbReference>
<dbReference type="InterPro" id="IPR007433">
    <property type="entry name" value="DUF481"/>
</dbReference>
<proteinExistence type="predicted"/>
<dbReference type="EMBL" id="JAPMOU010000014">
    <property type="protein sequence ID" value="MDE1462836.1"/>
    <property type="molecule type" value="Genomic_DNA"/>
</dbReference>
<dbReference type="Pfam" id="PF04338">
    <property type="entry name" value="DUF481"/>
    <property type="match status" value="1"/>
</dbReference>
<dbReference type="PROSITE" id="PS51257">
    <property type="entry name" value="PROKAR_LIPOPROTEIN"/>
    <property type="match status" value="1"/>
</dbReference>
<evidence type="ECO:0000256" key="1">
    <source>
        <dbReference type="SAM" id="SignalP"/>
    </source>
</evidence>
<evidence type="ECO:0000313" key="3">
    <source>
        <dbReference type="Proteomes" id="UP001528823"/>
    </source>
</evidence>
<dbReference type="Proteomes" id="UP001528823">
    <property type="component" value="Unassembled WGS sequence"/>
</dbReference>
<comment type="caution">
    <text evidence="2">The sequence shown here is derived from an EMBL/GenBank/DDBJ whole genome shotgun (WGS) entry which is preliminary data.</text>
</comment>
<sequence>MMSRLIKQIVYTCLIFISCSAVADTLTLSNGDKISGKIKYLDQEILVIKTPYANIQLDWTKVKSIKTKKPMTIVTRSGDVVHGKLASDGALYHVKQADGEVVEFAALNGISQLYPKEDKEKPWRFSGKTYAFLELKDGNTESEELNFDADLSFVHGVHRHDVGLETDRTTKKEHVVEDKLQADYSYDYFYNQHWYFTTNLGYEEDGIKELNERLSAGIGLGYEFFNTPLHKLSVEGGINHIREKYRDEGVKEFEVFRWALDYNKEMIFFDKLSFFHNHEMFIPKESSKNFRFESETGFEYRLPYNISTVLQYEYDYDNYPAEGKHKKDSTFSFGVGYKW</sequence>
<keyword evidence="3" id="KW-1185">Reference proteome</keyword>
<gene>
    <name evidence="2" type="ORF">ORQ98_12740</name>
</gene>
<protein>
    <submittedName>
        <fullName evidence="2">DUF481 domain-containing protein</fullName>
    </submittedName>
</protein>
<evidence type="ECO:0000313" key="2">
    <source>
        <dbReference type="EMBL" id="MDE1462836.1"/>
    </source>
</evidence>
<feature type="chain" id="PRO_5045997500" evidence="1">
    <location>
        <begin position="24"/>
        <end position="339"/>
    </location>
</feature>
<name>A0ABT5U8Y4_9GAMM</name>
<organism evidence="2 3">
    <name type="scientific">Spartinivicinus poritis</name>
    <dbReference type="NCBI Taxonomy" id="2994640"/>
    <lineage>
        <taxon>Bacteria</taxon>
        <taxon>Pseudomonadati</taxon>
        <taxon>Pseudomonadota</taxon>
        <taxon>Gammaproteobacteria</taxon>
        <taxon>Oceanospirillales</taxon>
        <taxon>Zooshikellaceae</taxon>
        <taxon>Spartinivicinus</taxon>
    </lineage>
</organism>
<accession>A0ABT5U8Y4</accession>
<reference evidence="2 3" key="1">
    <citation type="submission" date="2022-11" db="EMBL/GenBank/DDBJ databases">
        <title>Spartinivicinus poritis sp. nov., isolated from scleractinian coral Porites lutea.</title>
        <authorList>
            <person name="Zhang G."/>
            <person name="Cai L."/>
            <person name="Wei Q."/>
        </authorList>
    </citation>
    <scope>NUCLEOTIDE SEQUENCE [LARGE SCALE GENOMIC DNA]</scope>
    <source>
        <strain evidence="2 3">A2-2</strain>
    </source>
</reference>